<evidence type="ECO:0000313" key="1">
    <source>
        <dbReference type="EMBL" id="MBC5727724.1"/>
    </source>
</evidence>
<accession>A0ABR7HJM1</accession>
<evidence type="ECO:0000313" key="2">
    <source>
        <dbReference type="Proteomes" id="UP000636755"/>
    </source>
</evidence>
<protein>
    <submittedName>
        <fullName evidence="1">Uncharacterized protein</fullName>
    </submittedName>
</protein>
<dbReference type="Proteomes" id="UP000636755">
    <property type="component" value="Unassembled WGS sequence"/>
</dbReference>
<proteinExistence type="predicted"/>
<dbReference type="EMBL" id="JACOPS010000001">
    <property type="protein sequence ID" value="MBC5727724.1"/>
    <property type="molecule type" value="Genomic_DNA"/>
</dbReference>
<reference evidence="1 2" key="1">
    <citation type="submission" date="2020-08" db="EMBL/GenBank/DDBJ databases">
        <title>Genome public.</title>
        <authorList>
            <person name="Liu C."/>
            <person name="Sun Q."/>
        </authorList>
    </citation>
    <scope>NUCLEOTIDE SEQUENCE [LARGE SCALE GENOMIC DNA]</scope>
    <source>
        <strain evidence="1 2">NSJ-71</strain>
    </source>
</reference>
<comment type="caution">
    <text evidence="1">The sequence shown here is derived from an EMBL/GenBank/DDBJ whole genome shotgun (WGS) entry which is preliminary data.</text>
</comment>
<name>A0ABR7HJM1_9FIRM</name>
<sequence>MPTFDFIPKKKYEYIDDGTYTGILDDIYFSPDCRNCWFTIKVDSIENGYFNCMFSNMDIVLNNFCCEYVDDNNCFCSDNVLGKKIEFSVSQRKYGNKSFSKITAIKVISDKE</sequence>
<organism evidence="1 2">
    <name type="scientific">Ruminococcus intestinalis</name>
    <dbReference type="NCBI Taxonomy" id="2763066"/>
    <lineage>
        <taxon>Bacteria</taxon>
        <taxon>Bacillati</taxon>
        <taxon>Bacillota</taxon>
        <taxon>Clostridia</taxon>
        <taxon>Eubacteriales</taxon>
        <taxon>Oscillospiraceae</taxon>
        <taxon>Ruminococcus</taxon>
    </lineage>
</organism>
<dbReference type="RefSeq" id="WP_022234622.1">
    <property type="nucleotide sequence ID" value="NZ_JACOPS010000001.1"/>
</dbReference>
<gene>
    <name evidence="1" type="ORF">H8R91_04130</name>
</gene>
<keyword evidence="2" id="KW-1185">Reference proteome</keyword>